<dbReference type="EMBL" id="KZ107853">
    <property type="protein sequence ID" value="OSS45784.1"/>
    <property type="molecule type" value="Genomic_DNA"/>
</dbReference>
<dbReference type="GO" id="GO:0019760">
    <property type="term" value="P:glucosinolate metabolic process"/>
    <property type="evidence" value="ECO:0007669"/>
    <property type="project" value="UniProtKB-ARBA"/>
</dbReference>
<evidence type="ECO:0000313" key="6">
    <source>
        <dbReference type="Proteomes" id="UP000193240"/>
    </source>
</evidence>
<name>A0A1Y2LP88_EPING</name>
<dbReference type="STRING" id="105696.A0A1Y2LP88"/>
<dbReference type="SUPFAM" id="SSF50965">
    <property type="entry name" value="Galactose oxidase, central domain"/>
    <property type="match status" value="1"/>
</dbReference>
<dbReference type="InterPro" id="IPR011043">
    <property type="entry name" value="Gal_Oxase/kelch_b-propeller"/>
</dbReference>
<dbReference type="Proteomes" id="UP000193240">
    <property type="component" value="Unassembled WGS sequence"/>
</dbReference>
<keyword evidence="2" id="KW-0408">Iron</keyword>
<feature type="compositionally biased region" description="Basic and acidic residues" evidence="3">
    <location>
        <begin position="424"/>
        <end position="438"/>
    </location>
</feature>
<organism evidence="5 6">
    <name type="scientific">Epicoccum nigrum</name>
    <name type="common">Soil fungus</name>
    <name type="synonym">Epicoccum purpurascens</name>
    <dbReference type="NCBI Taxonomy" id="105696"/>
    <lineage>
        <taxon>Eukaryota</taxon>
        <taxon>Fungi</taxon>
        <taxon>Dikarya</taxon>
        <taxon>Ascomycota</taxon>
        <taxon>Pezizomycotina</taxon>
        <taxon>Dothideomycetes</taxon>
        <taxon>Pleosporomycetidae</taxon>
        <taxon>Pleosporales</taxon>
        <taxon>Pleosporineae</taxon>
        <taxon>Didymellaceae</taxon>
        <taxon>Epicoccum</taxon>
    </lineage>
</organism>
<feature type="region of interest" description="Disordered" evidence="3">
    <location>
        <begin position="521"/>
        <end position="557"/>
    </location>
</feature>
<evidence type="ECO:0000256" key="3">
    <source>
        <dbReference type="SAM" id="MobiDB-lite"/>
    </source>
</evidence>
<evidence type="ECO:0000256" key="1">
    <source>
        <dbReference type="ARBA" id="ARBA00022737"/>
    </source>
</evidence>
<keyword evidence="4" id="KW-1133">Transmembrane helix</keyword>
<keyword evidence="6" id="KW-1185">Reference proteome</keyword>
<dbReference type="OMA" id="IGSSTWF"/>
<dbReference type="PANTHER" id="PTHR47435:SF4">
    <property type="entry name" value="KELCH REPEAT PROTEIN (AFU_ORTHOLOGUE AFUA_5G12780)"/>
    <property type="match status" value="1"/>
</dbReference>
<dbReference type="PANTHER" id="PTHR47435">
    <property type="entry name" value="KELCH REPEAT PROTEIN (AFU_ORTHOLOGUE AFUA_5G12780)"/>
    <property type="match status" value="1"/>
</dbReference>
<dbReference type="InterPro" id="IPR015915">
    <property type="entry name" value="Kelch-typ_b-propeller"/>
</dbReference>
<accession>A0A1Y2LP88</accession>
<dbReference type="Pfam" id="PF24681">
    <property type="entry name" value="Kelch_KLHDC2_KLHL20_DRC7"/>
    <property type="match status" value="1"/>
</dbReference>
<protein>
    <recommendedName>
        <fullName evidence="7">Kelch repeat-containing protein</fullName>
    </recommendedName>
</protein>
<proteinExistence type="predicted"/>
<gene>
    <name evidence="5" type="ORF">B5807_09575</name>
</gene>
<dbReference type="AlphaFoldDB" id="A0A1Y2LP88"/>
<dbReference type="Gene3D" id="2.120.10.80">
    <property type="entry name" value="Kelch-type beta propeller"/>
    <property type="match status" value="2"/>
</dbReference>
<feature type="region of interest" description="Disordered" evidence="3">
    <location>
        <begin position="421"/>
        <end position="466"/>
    </location>
</feature>
<sequence length="557" mass="61144">MFPTQYQNLTKGTNVPSTSGGVLWPDVTNKLFYLFGDEYSGESQDFINLWFFDVIYNTWNKSSSSDDFQSRVSWPAFGAGTISDAGIAYYYGGYVSKQNDPKWAGDPFMLNSLTSFDMNTRTWSNHTYDETPRAEGTLHYLPVSASGMLVYLGGVETRLGNRTFANMSEIQLFELNDNNWFTQTATGDVPSPRRASCAGVVWAADRSSFNFYVWGGIGETGDALEEAYILTLPSFQWIRIYPRLPTPAPNYGGNGKGWLSCNVIFDSQMIVMGGYYTKKSTTECDVPEMSGQHGILLGQENVEVDNWWHAVRNDTKRYRVPDQIVALAGGNQDGQATRTTPVEGWATPSLSGYWKGLNWPKTPTVTRPVATSATPTTTPPVNDDSNTNVGAIAGGTVGGVLAFAGIVALIILCLRRRRAKTTHGHAETTPEKQADPQDHGMTQKHTTHNAISQASTEPPCASCSPASPSPQGWYVKSCYRQLTPQTLHPPGEWPASPYQQFHYPPSSQSLTRLGLHDISFELPDANSPANAELSDVRSPVNGEFPDKSSPNPVHGLQ</sequence>
<feature type="transmembrane region" description="Helical" evidence="4">
    <location>
        <begin position="389"/>
        <end position="414"/>
    </location>
</feature>
<evidence type="ECO:0000313" key="5">
    <source>
        <dbReference type="EMBL" id="OSS45784.1"/>
    </source>
</evidence>
<reference evidence="5 6" key="1">
    <citation type="journal article" date="2017" name="Genome Announc.">
        <title>Genome sequence of the saprophytic ascomycete Epicoccum nigrum ICMP 19927 strain isolated from New Zealand.</title>
        <authorList>
            <person name="Fokin M."/>
            <person name="Fleetwood D."/>
            <person name="Weir B.S."/>
            <person name="Villas-Boas S.G."/>
        </authorList>
    </citation>
    <scope>NUCLEOTIDE SEQUENCE [LARGE SCALE GENOMIC DNA]</scope>
    <source>
        <strain evidence="5 6">ICMP 19927</strain>
    </source>
</reference>
<evidence type="ECO:0000256" key="4">
    <source>
        <dbReference type="SAM" id="Phobius"/>
    </source>
</evidence>
<evidence type="ECO:0008006" key="7">
    <source>
        <dbReference type="Google" id="ProtNLM"/>
    </source>
</evidence>
<keyword evidence="1" id="KW-0677">Repeat</keyword>
<keyword evidence="4" id="KW-0472">Membrane</keyword>
<keyword evidence="4" id="KW-0812">Transmembrane</keyword>
<dbReference type="CDD" id="cd12087">
    <property type="entry name" value="TM_EGFR-like"/>
    <property type="match status" value="1"/>
</dbReference>
<evidence type="ECO:0000256" key="2">
    <source>
        <dbReference type="ARBA" id="ARBA00023004"/>
    </source>
</evidence>
<dbReference type="InParanoid" id="A0A1Y2LP88"/>